<dbReference type="GO" id="GO:0043200">
    <property type="term" value="P:response to amino acid"/>
    <property type="evidence" value="ECO:0007669"/>
    <property type="project" value="TreeGrafter"/>
</dbReference>
<dbReference type="PANTHER" id="PTHR30154">
    <property type="entry name" value="LEUCINE-RESPONSIVE REGULATORY PROTEIN"/>
    <property type="match status" value="1"/>
</dbReference>
<dbReference type="Pfam" id="PF01037">
    <property type="entry name" value="AsnC_trans_reg"/>
    <property type="match status" value="1"/>
</dbReference>
<dbReference type="Pfam" id="PF13404">
    <property type="entry name" value="HTH_AsnC-type"/>
    <property type="match status" value="1"/>
</dbReference>
<dbReference type="Gene3D" id="3.30.70.920">
    <property type="match status" value="1"/>
</dbReference>
<sequence length="175" mass="19193">MDSEDNFDGRIEVSPSLLRHHGEMTDHESVDSVDAALIRALQTDARAPLTELAHAVHLGTSATRSRLLRLEERGIVTGYRASVPPSSAGFGLHAVIRMKVHGSLFDQVKAVIDQEPQVVRCLRITGEACYSIEVLARDMADLERITSRFSRIGSITTDLVYEVVTDRPTPMGPAT</sequence>
<reference evidence="5 6" key="1">
    <citation type="submission" date="2016-10" db="EMBL/GenBank/DDBJ databases">
        <authorList>
            <person name="de Groot N.N."/>
        </authorList>
    </citation>
    <scope>NUCLEOTIDE SEQUENCE [LARGE SCALE GENOMIC DNA]</scope>
    <source>
        <strain evidence="5 6">DSM 10495</strain>
    </source>
</reference>
<evidence type="ECO:0000256" key="1">
    <source>
        <dbReference type="ARBA" id="ARBA00023015"/>
    </source>
</evidence>
<dbReference type="InterPro" id="IPR000485">
    <property type="entry name" value="AsnC-type_HTH_dom"/>
</dbReference>
<dbReference type="InterPro" id="IPR036388">
    <property type="entry name" value="WH-like_DNA-bd_sf"/>
</dbReference>
<gene>
    <name evidence="5" type="ORF">SAMN04489745_2522</name>
</gene>
<proteinExistence type="predicted"/>
<dbReference type="InterPro" id="IPR036390">
    <property type="entry name" value="WH_DNA-bd_sf"/>
</dbReference>
<keyword evidence="6" id="KW-1185">Reference proteome</keyword>
<accession>A0A1H4RCH0</accession>
<dbReference type="InterPro" id="IPR011008">
    <property type="entry name" value="Dimeric_a/b-barrel"/>
</dbReference>
<evidence type="ECO:0000313" key="6">
    <source>
        <dbReference type="Proteomes" id="UP000182652"/>
    </source>
</evidence>
<keyword evidence="1" id="KW-0805">Transcription regulation</keyword>
<dbReference type="GO" id="GO:0005829">
    <property type="term" value="C:cytosol"/>
    <property type="evidence" value="ECO:0007669"/>
    <property type="project" value="TreeGrafter"/>
</dbReference>
<organism evidence="5 6">
    <name type="scientific">Arthrobacter woluwensis</name>
    <dbReference type="NCBI Taxonomy" id="156980"/>
    <lineage>
        <taxon>Bacteria</taxon>
        <taxon>Bacillati</taxon>
        <taxon>Actinomycetota</taxon>
        <taxon>Actinomycetes</taxon>
        <taxon>Micrococcales</taxon>
        <taxon>Micrococcaceae</taxon>
        <taxon>Arthrobacter</taxon>
    </lineage>
</organism>
<feature type="domain" description="HTH asnC-type" evidence="4">
    <location>
        <begin position="30"/>
        <end position="91"/>
    </location>
</feature>
<dbReference type="InterPro" id="IPR019888">
    <property type="entry name" value="Tscrpt_reg_AsnC-like"/>
</dbReference>
<dbReference type="PANTHER" id="PTHR30154:SF34">
    <property type="entry name" value="TRANSCRIPTIONAL REGULATOR AZLB"/>
    <property type="match status" value="1"/>
</dbReference>
<dbReference type="STRING" id="156980.SAMN04489745_2522"/>
<dbReference type="InterPro" id="IPR019887">
    <property type="entry name" value="Tscrpt_reg_AsnC/Lrp_C"/>
</dbReference>
<dbReference type="SUPFAM" id="SSF54909">
    <property type="entry name" value="Dimeric alpha+beta barrel"/>
    <property type="match status" value="1"/>
</dbReference>
<dbReference type="SUPFAM" id="SSF46785">
    <property type="entry name" value="Winged helix' DNA-binding domain"/>
    <property type="match status" value="1"/>
</dbReference>
<dbReference type="SMART" id="SM00344">
    <property type="entry name" value="HTH_ASNC"/>
    <property type="match status" value="1"/>
</dbReference>
<evidence type="ECO:0000259" key="4">
    <source>
        <dbReference type="PROSITE" id="PS50956"/>
    </source>
</evidence>
<dbReference type="Proteomes" id="UP000182652">
    <property type="component" value="Unassembled WGS sequence"/>
</dbReference>
<dbReference type="PROSITE" id="PS50956">
    <property type="entry name" value="HTH_ASNC_2"/>
    <property type="match status" value="1"/>
</dbReference>
<protein>
    <submittedName>
        <fullName evidence="5">Transcriptional regulator, AsnC family</fullName>
    </submittedName>
</protein>
<dbReference type="GO" id="GO:0043565">
    <property type="term" value="F:sequence-specific DNA binding"/>
    <property type="evidence" value="ECO:0007669"/>
    <property type="project" value="InterPro"/>
</dbReference>
<dbReference type="AlphaFoldDB" id="A0A1H4RCH0"/>
<dbReference type="Gene3D" id="1.10.10.10">
    <property type="entry name" value="Winged helix-like DNA-binding domain superfamily/Winged helix DNA-binding domain"/>
    <property type="match status" value="1"/>
</dbReference>
<evidence type="ECO:0000256" key="2">
    <source>
        <dbReference type="ARBA" id="ARBA00023125"/>
    </source>
</evidence>
<keyword evidence="3" id="KW-0804">Transcription</keyword>
<evidence type="ECO:0000313" key="5">
    <source>
        <dbReference type="EMBL" id="SEC29567.1"/>
    </source>
</evidence>
<name>A0A1H4RCH0_9MICC</name>
<evidence type="ECO:0000256" key="3">
    <source>
        <dbReference type="ARBA" id="ARBA00023163"/>
    </source>
</evidence>
<dbReference type="PRINTS" id="PR00033">
    <property type="entry name" value="HTHASNC"/>
</dbReference>
<keyword evidence="2" id="KW-0238">DNA-binding</keyword>
<dbReference type="EMBL" id="FNSN01000003">
    <property type="protein sequence ID" value="SEC29567.1"/>
    <property type="molecule type" value="Genomic_DNA"/>
</dbReference>